<evidence type="ECO:0008006" key="4">
    <source>
        <dbReference type="Google" id="ProtNLM"/>
    </source>
</evidence>
<keyword evidence="3" id="KW-1185">Reference proteome</keyword>
<dbReference type="InterPro" id="IPR025238">
    <property type="entry name" value="DUF4184"/>
</dbReference>
<keyword evidence="1" id="KW-0472">Membrane</keyword>
<feature type="transmembrane region" description="Helical" evidence="1">
    <location>
        <begin position="150"/>
        <end position="170"/>
    </location>
</feature>
<dbReference type="Pfam" id="PF13803">
    <property type="entry name" value="DUF4184"/>
    <property type="match status" value="1"/>
</dbReference>
<gene>
    <name evidence="2" type="ORF">SAMN05444338_106205</name>
</gene>
<feature type="transmembrane region" description="Helical" evidence="1">
    <location>
        <begin position="182"/>
        <end position="203"/>
    </location>
</feature>
<feature type="transmembrane region" description="Helical" evidence="1">
    <location>
        <begin position="209"/>
        <end position="231"/>
    </location>
</feature>
<feature type="transmembrane region" description="Helical" evidence="1">
    <location>
        <begin position="46"/>
        <end position="68"/>
    </location>
</feature>
<sequence length="237" mass="27817">MPFTFSHPAILLPFLKNKKLSATALIVGSMSPDFEYFFRMRMQSEISHTFMGIFLIDFPLGFIVMFAFHEIIKKPLIENAPLFFQKRLWVLKKSNWIDYFKNNLILVLVSFFLGAVSHILWDSMTHWDGYLVQRISFFNVEFLSIPVYKIAQHLSSIVGLIYISWYIYTLHADSKELRLINFNYWYLTFLFAVFAIALRFYFGTELNKIGNAIVSVISPMIFSLTLVGFFFRSNKTI</sequence>
<dbReference type="RefSeq" id="WP_091431638.1">
    <property type="nucleotide sequence ID" value="NZ_FNMV01000006.1"/>
</dbReference>
<dbReference type="Proteomes" id="UP000198569">
    <property type="component" value="Unassembled WGS sequence"/>
</dbReference>
<dbReference type="AlphaFoldDB" id="A0A1H2YHJ5"/>
<evidence type="ECO:0000313" key="2">
    <source>
        <dbReference type="EMBL" id="SDX04692.1"/>
    </source>
</evidence>
<dbReference type="OrthoDB" id="8481923at2"/>
<proteinExistence type="predicted"/>
<keyword evidence="1" id="KW-1133">Transmembrane helix</keyword>
<dbReference type="EMBL" id="FNMV01000006">
    <property type="protein sequence ID" value="SDX04692.1"/>
    <property type="molecule type" value="Genomic_DNA"/>
</dbReference>
<protein>
    <recommendedName>
        <fullName evidence="4">DUF4184 family protein</fullName>
    </recommendedName>
</protein>
<reference evidence="3" key="1">
    <citation type="submission" date="2016-10" db="EMBL/GenBank/DDBJ databases">
        <authorList>
            <person name="Varghese N."/>
            <person name="Submissions S."/>
        </authorList>
    </citation>
    <scope>NUCLEOTIDE SEQUENCE [LARGE SCALE GENOMIC DNA]</scope>
    <source>
        <strain evidence="3">DSM 15718</strain>
    </source>
</reference>
<name>A0A1H2YHJ5_9FLAO</name>
<keyword evidence="1" id="KW-0812">Transmembrane</keyword>
<accession>A0A1H2YHJ5</accession>
<feature type="transmembrane region" description="Helical" evidence="1">
    <location>
        <begin position="102"/>
        <end position="121"/>
    </location>
</feature>
<organism evidence="2 3">
    <name type="scientific">Flavobacterium degerlachei</name>
    <dbReference type="NCBI Taxonomy" id="229203"/>
    <lineage>
        <taxon>Bacteria</taxon>
        <taxon>Pseudomonadati</taxon>
        <taxon>Bacteroidota</taxon>
        <taxon>Flavobacteriia</taxon>
        <taxon>Flavobacteriales</taxon>
        <taxon>Flavobacteriaceae</taxon>
        <taxon>Flavobacterium</taxon>
    </lineage>
</organism>
<dbReference type="STRING" id="229203.SAMN05444338_106205"/>
<evidence type="ECO:0000256" key="1">
    <source>
        <dbReference type="SAM" id="Phobius"/>
    </source>
</evidence>
<evidence type="ECO:0000313" key="3">
    <source>
        <dbReference type="Proteomes" id="UP000198569"/>
    </source>
</evidence>